<dbReference type="EMBL" id="BARS01027287">
    <property type="protein sequence ID" value="GAG10251.1"/>
    <property type="molecule type" value="Genomic_DNA"/>
</dbReference>
<organism evidence="1">
    <name type="scientific">marine sediment metagenome</name>
    <dbReference type="NCBI Taxonomy" id="412755"/>
    <lineage>
        <taxon>unclassified sequences</taxon>
        <taxon>metagenomes</taxon>
        <taxon>ecological metagenomes</taxon>
    </lineage>
</organism>
<feature type="non-terminal residue" evidence="1">
    <location>
        <position position="35"/>
    </location>
</feature>
<evidence type="ECO:0000313" key="1">
    <source>
        <dbReference type="EMBL" id="GAG10251.1"/>
    </source>
</evidence>
<dbReference type="AlphaFoldDB" id="X0WC46"/>
<sequence length="35" mass="3782">MKKYSVYLVLVGSLTANVIQMGSPGEPLHAAIQEH</sequence>
<protein>
    <submittedName>
        <fullName evidence="1">Uncharacterized protein</fullName>
    </submittedName>
</protein>
<name>X0WC46_9ZZZZ</name>
<accession>X0WC46</accession>
<comment type="caution">
    <text evidence="1">The sequence shown here is derived from an EMBL/GenBank/DDBJ whole genome shotgun (WGS) entry which is preliminary data.</text>
</comment>
<reference evidence="1" key="1">
    <citation type="journal article" date="2014" name="Front. Microbiol.">
        <title>High frequency of phylogenetically diverse reductive dehalogenase-homologous genes in deep subseafloor sedimentary metagenomes.</title>
        <authorList>
            <person name="Kawai M."/>
            <person name="Futagami T."/>
            <person name="Toyoda A."/>
            <person name="Takaki Y."/>
            <person name="Nishi S."/>
            <person name="Hori S."/>
            <person name="Arai W."/>
            <person name="Tsubouchi T."/>
            <person name="Morono Y."/>
            <person name="Uchiyama I."/>
            <person name="Ito T."/>
            <person name="Fujiyama A."/>
            <person name="Inagaki F."/>
            <person name="Takami H."/>
        </authorList>
    </citation>
    <scope>NUCLEOTIDE SEQUENCE</scope>
    <source>
        <strain evidence="1">Expedition CK06-06</strain>
    </source>
</reference>
<proteinExistence type="predicted"/>
<gene>
    <name evidence="1" type="ORF">S01H1_42878</name>
</gene>